<dbReference type="EMBL" id="JBHSRJ010000002">
    <property type="protein sequence ID" value="MFC6042357.1"/>
    <property type="molecule type" value="Genomic_DNA"/>
</dbReference>
<comment type="caution">
    <text evidence="2">The sequence shown here is derived from an EMBL/GenBank/DDBJ whole genome shotgun (WGS) entry which is preliminary data.</text>
</comment>
<feature type="transmembrane region" description="Helical" evidence="1">
    <location>
        <begin position="38"/>
        <end position="57"/>
    </location>
</feature>
<protein>
    <submittedName>
        <fullName evidence="2">Uncharacterized protein</fullName>
    </submittedName>
</protein>
<feature type="transmembrane region" description="Helical" evidence="1">
    <location>
        <begin position="12"/>
        <end position="32"/>
    </location>
</feature>
<keyword evidence="1" id="KW-0472">Membrane</keyword>
<sequence>MPSDAPRRVQPLSGYLMTGFVLFVMFLAGQSFFSSETILFRVVSALWFAGGALVLWYRWRPRADRADPPGR</sequence>
<name>A0ABW1LGI1_9ACTN</name>
<evidence type="ECO:0000313" key="3">
    <source>
        <dbReference type="Proteomes" id="UP001596135"/>
    </source>
</evidence>
<evidence type="ECO:0000256" key="1">
    <source>
        <dbReference type="SAM" id="Phobius"/>
    </source>
</evidence>
<dbReference type="Proteomes" id="UP001596135">
    <property type="component" value="Unassembled WGS sequence"/>
</dbReference>
<keyword evidence="1" id="KW-0812">Transmembrane</keyword>
<organism evidence="2 3">
    <name type="scientific">Nocardioides hankookensis</name>
    <dbReference type="NCBI Taxonomy" id="443157"/>
    <lineage>
        <taxon>Bacteria</taxon>
        <taxon>Bacillati</taxon>
        <taxon>Actinomycetota</taxon>
        <taxon>Actinomycetes</taxon>
        <taxon>Propionibacteriales</taxon>
        <taxon>Nocardioidaceae</taxon>
        <taxon>Nocardioides</taxon>
    </lineage>
</organism>
<gene>
    <name evidence="2" type="ORF">ACFPYL_04710</name>
</gene>
<proteinExistence type="predicted"/>
<keyword evidence="1" id="KW-1133">Transmembrane helix</keyword>
<evidence type="ECO:0000313" key="2">
    <source>
        <dbReference type="EMBL" id="MFC6042357.1"/>
    </source>
</evidence>
<dbReference type="RefSeq" id="WP_379150917.1">
    <property type="nucleotide sequence ID" value="NZ_JBHSRJ010000002.1"/>
</dbReference>
<reference evidence="3" key="1">
    <citation type="journal article" date="2019" name="Int. J. Syst. Evol. Microbiol.">
        <title>The Global Catalogue of Microorganisms (GCM) 10K type strain sequencing project: providing services to taxonomists for standard genome sequencing and annotation.</title>
        <authorList>
            <consortium name="The Broad Institute Genomics Platform"/>
            <consortium name="The Broad Institute Genome Sequencing Center for Infectious Disease"/>
            <person name="Wu L."/>
            <person name="Ma J."/>
        </authorList>
    </citation>
    <scope>NUCLEOTIDE SEQUENCE [LARGE SCALE GENOMIC DNA]</scope>
    <source>
        <strain evidence="3">CCUG 54522</strain>
    </source>
</reference>
<keyword evidence="3" id="KW-1185">Reference proteome</keyword>
<accession>A0ABW1LGI1</accession>